<proteinExistence type="predicted"/>
<evidence type="ECO:0000256" key="1">
    <source>
        <dbReference type="ARBA" id="ARBA00022723"/>
    </source>
</evidence>
<dbReference type="PANTHER" id="PTHR22789:SF0">
    <property type="entry name" value="3-OXO-TETRONATE 4-PHOSPHATE DECARBOXYLASE-RELATED"/>
    <property type="match status" value="1"/>
</dbReference>
<evidence type="ECO:0000313" key="5">
    <source>
        <dbReference type="Proteomes" id="UP000239772"/>
    </source>
</evidence>
<dbReference type="InterPro" id="IPR050197">
    <property type="entry name" value="Aldolase_class_II_sugar_metab"/>
</dbReference>
<dbReference type="InterPro" id="IPR001303">
    <property type="entry name" value="Aldolase_II/adducin_N"/>
</dbReference>
<evidence type="ECO:0000313" key="4">
    <source>
        <dbReference type="EMBL" id="PSC06069.1"/>
    </source>
</evidence>
<protein>
    <submittedName>
        <fullName evidence="4">Aldolase</fullName>
    </submittedName>
</protein>
<dbReference type="RefSeq" id="WP_106335477.1">
    <property type="nucleotide sequence ID" value="NZ_PVZS01000004.1"/>
</dbReference>
<dbReference type="Pfam" id="PF00596">
    <property type="entry name" value="Aldolase_II"/>
    <property type="match status" value="1"/>
</dbReference>
<dbReference type="AlphaFoldDB" id="A0A2T1HX29"/>
<gene>
    <name evidence="4" type="ORF">SLNSH_04470</name>
</gene>
<comment type="caution">
    <text evidence="4">The sequence shown here is derived from an EMBL/GenBank/DDBJ whole genome shotgun (WGS) entry which is preliminary data.</text>
</comment>
<dbReference type="InterPro" id="IPR036409">
    <property type="entry name" value="Aldolase_II/adducin_N_sf"/>
</dbReference>
<accession>A0A2T1HX29</accession>
<dbReference type="GO" id="GO:0005829">
    <property type="term" value="C:cytosol"/>
    <property type="evidence" value="ECO:0007669"/>
    <property type="project" value="TreeGrafter"/>
</dbReference>
<keyword evidence="5" id="KW-1185">Reference proteome</keyword>
<organism evidence="4 5">
    <name type="scientific">Alsobacter soli</name>
    <dbReference type="NCBI Taxonomy" id="2109933"/>
    <lineage>
        <taxon>Bacteria</taxon>
        <taxon>Pseudomonadati</taxon>
        <taxon>Pseudomonadota</taxon>
        <taxon>Alphaproteobacteria</taxon>
        <taxon>Hyphomicrobiales</taxon>
        <taxon>Alsobacteraceae</taxon>
        <taxon>Alsobacter</taxon>
    </lineage>
</organism>
<evidence type="ECO:0000259" key="3">
    <source>
        <dbReference type="SMART" id="SM01007"/>
    </source>
</evidence>
<sequence length="236" mass="25876">MKDAVARALDDLVAANHILAAENILDGFGHLSVRHPGNPDAFLITTVRAAELVSGEDIVELDLAGAPHTGEQRRLFAERILHAAVYRLRPDVNAVCHHHAPAVLPFCITGEPLVPVVHLGATMGTTVPFWDSREEFGDTDLLIRTEAQGLSMASALGPHWTLLIRNHGATVVGRSVRECVFRTLYGAHNAAMQMQARQLGPLRPLTRREAELAGDFNLTPIAVDRSWDRWRQRASA</sequence>
<dbReference type="PANTHER" id="PTHR22789">
    <property type="entry name" value="FUCULOSE PHOSPHATE ALDOLASE"/>
    <property type="match status" value="1"/>
</dbReference>
<dbReference type="SMART" id="SM01007">
    <property type="entry name" value="Aldolase_II"/>
    <property type="match status" value="1"/>
</dbReference>
<dbReference type="GO" id="GO:0019323">
    <property type="term" value="P:pentose catabolic process"/>
    <property type="evidence" value="ECO:0007669"/>
    <property type="project" value="TreeGrafter"/>
</dbReference>
<dbReference type="SUPFAM" id="SSF53639">
    <property type="entry name" value="AraD/HMP-PK domain-like"/>
    <property type="match status" value="1"/>
</dbReference>
<dbReference type="GO" id="GO:0016832">
    <property type="term" value="F:aldehyde-lyase activity"/>
    <property type="evidence" value="ECO:0007669"/>
    <property type="project" value="TreeGrafter"/>
</dbReference>
<reference evidence="5" key="1">
    <citation type="submission" date="2018-03" db="EMBL/GenBank/DDBJ databases">
        <authorList>
            <person name="Sun L."/>
            <person name="Liu H."/>
            <person name="Chen W."/>
            <person name="Huang K."/>
            <person name="Liu W."/>
            <person name="Gao X."/>
        </authorList>
    </citation>
    <scope>NUCLEOTIDE SEQUENCE [LARGE SCALE GENOMIC DNA]</scope>
    <source>
        <strain evidence="5">SH9</strain>
    </source>
</reference>
<evidence type="ECO:0000256" key="2">
    <source>
        <dbReference type="ARBA" id="ARBA00023239"/>
    </source>
</evidence>
<dbReference type="EMBL" id="PVZS01000004">
    <property type="protein sequence ID" value="PSC06069.1"/>
    <property type="molecule type" value="Genomic_DNA"/>
</dbReference>
<dbReference type="Gene3D" id="3.40.225.10">
    <property type="entry name" value="Class II aldolase/adducin N-terminal domain"/>
    <property type="match status" value="1"/>
</dbReference>
<dbReference type="Proteomes" id="UP000239772">
    <property type="component" value="Unassembled WGS sequence"/>
</dbReference>
<feature type="domain" description="Class II aldolase/adducin N-terminal" evidence="3">
    <location>
        <begin position="10"/>
        <end position="194"/>
    </location>
</feature>
<keyword evidence="2" id="KW-0456">Lyase</keyword>
<dbReference type="OrthoDB" id="5291399at2"/>
<name>A0A2T1HX29_9HYPH</name>
<dbReference type="GO" id="GO:0046872">
    <property type="term" value="F:metal ion binding"/>
    <property type="evidence" value="ECO:0007669"/>
    <property type="project" value="UniProtKB-KW"/>
</dbReference>
<keyword evidence="1" id="KW-0479">Metal-binding</keyword>